<feature type="domain" description="Phage tail tape measure protein" evidence="4">
    <location>
        <begin position="153"/>
        <end position="317"/>
    </location>
</feature>
<evidence type="ECO:0000313" key="6">
    <source>
        <dbReference type="Proteomes" id="UP000285648"/>
    </source>
</evidence>
<feature type="transmembrane region" description="Helical" evidence="3">
    <location>
        <begin position="571"/>
        <end position="592"/>
    </location>
</feature>
<evidence type="ECO:0000313" key="5">
    <source>
        <dbReference type="EMBL" id="RLM25330.1"/>
    </source>
</evidence>
<accession>A0A421DQE1</accession>
<dbReference type="AlphaFoldDB" id="A0A421DQE1"/>
<keyword evidence="3" id="KW-1133">Transmembrane helix</keyword>
<protein>
    <submittedName>
        <fullName evidence="5">Phage tail tape measure protein</fullName>
    </submittedName>
</protein>
<feature type="transmembrane region" description="Helical" evidence="3">
    <location>
        <begin position="612"/>
        <end position="634"/>
    </location>
</feature>
<dbReference type="Pfam" id="PF10145">
    <property type="entry name" value="PhageMin_Tail"/>
    <property type="match status" value="1"/>
</dbReference>
<dbReference type="PANTHER" id="PTHR37813:SF1">
    <property type="entry name" value="FELS-2 PROPHAGE PROTEIN"/>
    <property type="match status" value="1"/>
</dbReference>
<evidence type="ECO:0000259" key="4">
    <source>
        <dbReference type="Pfam" id="PF10145"/>
    </source>
</evidence>
<name>A0A421DQE1_9GAMM</name>
<dbReference type="EMBL" id="MJLZ01000012">
    <property type="protein sequence ID" value="RLM25330.1"/>
    <property type="molecule type" value="Genomic_DNA"/>
</dbReference>
<organism evidence="5 6">
    <name type="scientific">Brenneria alni</name>
    <dbReference type="NCBI Taxonomy" id="71656"/>
    <lineage>
        <taxon>Bacteria</taxon>
        <taxon>Pseudomonadati</taxon>
        <taxon>Pseudomonadota</taxon>
        <taxon>Gammaproteobacteria</taxon>
        <taxon>Enterobacterales</taxon>
        <taxon>Pectobacteriaceae</taxon>
        <taxon>Brenneria</taxon>
    </lineage>
</organism>
<comment type="caution">
    <text evidence="5">The sequence shown here is derived from an EMBL/GenBank/DDBJ whole genome shotgun (WGS) entry which is preliminary data.</text>
</comment>
<reference evidence="5 6" key="1">
    <citation type="submission" date="2016-09" db="EMBL/GenBank/DDBJ databases">
        <authorList>
            <person name="Doonan J."/>
            <person name="Pachebat J.A."/>
            <person name="Golyshin P.N."/>
            <person name="Denman S."/>
            <person name="Mcdonald J.E."/>
        </authorList>
    </citation>
    <scope>NUCLEOTIDE SEQUENCE [LARGE SCALE GENOMIC DNA]</scope>
    <source>
        <strain evidence="5 6">NCPPB 3934</strain>
    </source>
</reference>
<gene>
    <name evidence="5" type="ORF">BIY29_07400</name>
</gene>
<evidence type="ECO:0000256" key="2">
    <source>
        <dbReference type="SAM" id="Coils"/>
    </source>
</evidence>
<keyword evidence="3" id="KW-0472">Membrane</keyword>
<dbReference type="PANTHER" id="PTHR37813">
    <property type="entry name" value="FELS-2 PROPHAGE PROTEIN"/>
    <property type="match status" value="1"/>
</dbReference>
<evidence type="ECO:0000256" key="1">
    <source>
        <dbReference type="ARBA" id="ARBA00022612"/>
    </source>
</evidence>
<keyword evidence="6" id="KW-1185">Reference proteome</keyword>
<dbReference type="NCBIfam" id="TIGR01760">
    <property type="entry name" value="tape_meas_TP901"/>
    <property type="match status" value="1"/>
</dbReference>
<keyword evidence="2" id="KW-0175">Coiled coil</keyword>
<feature type="coiled-coil region" evidence="2">
    <location>
        <begin position="29"/>
        <end position="85"/>
    </location>
</feature>
<sequence>MVTESSIGGTVSGALRSAFSGVPGTLESISETTRRLQQRQNDLTKAMERYGQVGLYGNRRLNSELQRVGRTMEQLQRQRNRLSTAANAGDALQARRSALLDQKEQTYASAQTVAAPVIGAVVKYAGFEAGLRDIAVMGNLDSAQEQKIETLIRQTALKVNQTQEALLGGVGQLINDGIKPEKALQLTGLLGKTATATQTDMTDLAKMTFAFSETLKITDTKELEQAFNVAASGAKLGSFKLKEMPKALPGLAEAFAAQGITGQQAVTQIVASLSVAKGGGSTDSAVSNMTSWLSVMNSNDTRMKYEASGIDYEKSMQNYIAGGFSQYEASLMIADRFIGDKGEAFLQPFQAAGAKGDTAAQQKLMASFGLSEVFTDTRSVNHLLSMRQNWGKYQSNKQTMTSPDAQNTLDTDFASQNDTLAARWQRMQIALNEVEIGVGKSLRPTLISLSDAIIPIIDQAGRWIAANPEIVSGIVLTVVGFKAFSDVAVTTRLVLVNLLSPLVKLWEGAMLLRSKWLLLRAAFGAGGRARQWLGLFARLGRGALSLGRLLGGVLVRGIMLVGRAAMIMGRALLMTPIGLFITAFAVGAYLVYRYWGPIGNWFKARWNDIRTAFSGGIGGVSRLIINWSPLGLFYKVFAGVMKYFGIDMPNKFTEFGGNIISGLVNGIRNKWEAAKASVSELGDNVSRWFANKLKINSPSRVFIGFGDNIAQGAAIGISRTTPQAAQAGLQLAQALIPAAPKIKPLLLSLNARPTAKALPEIPALPAGAENTVIGRRAGRQAANASGGIAVTFSPNIYMEGKKSPATPDIASALNLSLHELEKMLARIMTQQQRRGYA</sequence>
<dbReference type="InterPro" id="IPR010090">
    <property type="entry name" value="Phage_tape_meas"/>
</dbReference>
<proteinExistence type="predicted"/>
<keyword evidence="1" id="KW-1188">Viral release from host cell</keyword>
<dbReference type="Proteomes" id="UP000285648">
    <property type="component" value="Unassembled WGS sequence"/>
</dbReference>
<dbReference type="RefSeq" id="WP_240630026.1">
    <property type="nucleotide sequence ID" value="NZ_MJLZ01000012.1"/>
</dbReference>
<evidence type="ECO:0000256" key="3">
    <source>
        <dbReference type="SAM" id="Phobius"/>
    </source>
</evidence>
<keyword evidence="3" id="KW-0812">Transmembrane</keyword>